<dbReference type="PATRIC" id="fig|1705389.3.peg.3623"/>
<dbReference type="EMBL" id="LIST01000004">
    <property type="protein sequence ID" value="KOX95975.1"/>
    <property type="molecule type" value="Genomic_DNA"/>
</dbReference>
<proteinExistence type="predicted"/>
<organism evidence="1 2">
    <name type="scientific">Halorubrum tropicale</name>
    <dbReference type="NCBI Taxonomy" id="1765655"/>
    <lineage>
        <taxon>Archaea</taxon>
        <taxon>Methanobacteriati</taxon>
        <taxon>Methanobacteriota</taxon>
        <taxon>Stenosarchaea group</taxon>
        <taxon>Halobacteria</taxon>
        <taxon>Halobacteriales</taxon>
        <taxon>Haloferacaceae</taxon>
        <taxon>Halorubrum</taxon>
    </lineage>
</organism>
<evidence type="ECO:0000313" key="1">
    <source>
        <dbReference type="EMBL" id="KOX95975.1"/>
    </source>
</evidence>
<evidence type="ECO:0000313" key="2">
    <source>
        <dbReference type="Proteomes" id="UP000037747"/>
    </source>
</evidence>
<name>A0A0M9AR18_9EURY</name>
<accession>A0A0M9AR18</accession>
<keyword evidence="2" id="KW-1185">Reference proteome</keyword>
<reference evidence="1 2" key="1">
    <citation type="submission" date="2015-08" db="EMBL/GenBank/DDBJ databases">
        <title>Genomes of Isolates from Cabo Rojo, PR.</title>
        <authorList>
            <person name="Sanchez-Nieves R.L."/>
            <person name="Montalvo-Rodriguez R."/>
        </authorList>
    </citation>
    <scope>NUCLEOTIDE SEQUENCE [LARGE SCALE GENOMIC DNA]</scope>
    <source>
        <strain evidence="1 2">5</strain>
    </source>
</reference>
<sequence length="85" mass="8570">MPHQTYDAALRFAPGAMTAASVFGLAAPGLERGTLPGVTTGAPVGGVGPLDRAVLRRIRVRTGRDARGRVPGAGPLAVVDAVIVV</sequence>
<dbReference type="RefSeq" id="WP_053772020.1">
    <property type="nucleotide sequence ID" value="NZ_LIST01000004.1"/>
</dbReference>
<protein>
    <submittedName>
        <fullName evidence="1">Uncharacterized protein</fullName>
    </submittedName>
</protein>
<comment type="caution">
    <text evidence="1">The sequence shown here is derived from an EMBL/GenBank/DDBJ whole genome shotgun (WGS) entry which is preliminary data.</text>
</comment>
<gene>
    <name evidence="1" type="ORF">AMR74_10520</name>
</gene>
<dbReference type="AlphaFoldDB" id="A0A0M9AR18"/>
<dbReference type="Proteomes" id="UP000037747">
    <property type="component" value="Unassembled WGS sequence"/>
</dbReference>
<dbReference type="STRING" id="1765655.AMR74_10520"/>